<evidence type="ECO:0000259" key="12">
    <source>
        <dbReference type="PROSITE" id="PS50893"/>
    </source>
</evidence>
<dbReference type="Pfam" id="PF12399">
    <property type="entry name" value="BCA_ABC_TP_C"/>
    <property type="match status" value="1"/>
</dbReference>
<evidence type="ECO:0000256" key="4">
    <source>
        <dbReference type="ARBA" id="ARBA00022475"/>
    </source>
</evidence>
<keyword evidence="10 11" id="KW-0472">Membrane</keyword>
<keyword evidence="8" id="KW-0029">Amino-acid transport</keyword>
<evidence type="ECO:0000256" key="6">
    <source>
        <dbReference type="ARBA" id="ARBA00022741"/>
    </source>
</evidence>
<evidence type="ECO:0000256" key="9">
    <source>
        <dbReference type="ARBA" id="ARBA00022989"/>
    </source>
</evidence>
<feature type="transmembrane region" description="Helical" evidence="11">
    <location>
        <begin position="114"/>
        <end position="134"/>
    </location>
</feature>
<dbReference type="OrthoDB" id="9805029at2"/>
<dbReference type="Pfam" id="PF02653">
    <property type="entry name" value="BPD_transp_2"/>
    <property type="match status" value="1"/>
</dbReference>
<dbReference type="PROSITE" id="PS50893">
    <property type="entry name" value="ABC_TRANSPORTER_2"/>
    <property type="match status" value="2"/>
</dbReference>
<protein>
    <submittedName>
        <fullName evidence="13">Amino acid/amide ABC transporter membrane protein 2 (HAAT family)</fullName>
    </submittedName>
</protein>
<dbReference type="CDD" id="cd06581">
    <property type="entry name" value="TM_PBP1_LivM_like"/>
    <property type="match status" value="1"/>
</dbReference>
<dbReference type="AlphaFoldDB" id="A0A4R3LWH2"/>
<evidence type="ECO:0000313" key="14">
    <source>
        <dbReference type="Proteomes" id="UP000295678"/>
    </source>
</evidence>
<reference evidence="13 14" key="1">
    <citation type="submission" date="2019-03" db="EMBL/GenBank/DDBJ databases">
        <title>Genomic Encyclopedia of Type Strains, Phase IV (KMG-IV): sequencing the most valuable type-strain genomes for metagenomic binning, comparative biology and taxonomic classification.</title>
        <authorList>
            <person name="Goeker M."/>
        </authorList>
    </citation>
    <scope>NUCLEOTIDE SEQUENCE [LARGE SCALE GENOMIC DNA]</scope>
    <source>
        <strain evidence="13 14">DSM 19345</strain>
    </source>
</reference>
<dbReference type="InterPro" id="IPR003593">
    <property type="entry name" value="AAA+_ATPase"/>
</dbReference>
<feature type="transmembrane region" description="Helical" evidence="11">
    <location>
        <begin position="212"/>
        <end position="231"/>
    </location>
</feature>
<keyword evidence="7" id="KW-0067">ATP-binding</keyword>
<dbReference type="PANTHER" id="PTHR43820:SF4">
    <property type="entry name" value="HIGH-AFFINITY BRANCHED-CHAIN AMINO ACID TRANSPORT ATP-BINDING PROTEIN LIVF"/>
    <property type="match status" value="1"/>
</dbReference>
<feature type="transmembrane region" description="Helical" evidence="11">
    <location>
        <begin position="251"/>
        <end position="275"/>
    </location>
</feature>
<feature type="transmembrane region" description="Helical" evidence="11">
    <location>
        <begin position="64"/>
        <end position="81"/>
    </location>
</feature>
<organism evidence="13 14">
    <name type="scientific">Tepidamorphus gemmatus</name>
    <dbReference type="NCBI Taxonomy" id="747076"/>
    <lineage>
        <taxon>Bacteria</taxon>
        <taxon>Pseudomonadati</taxon>
        <taxon>Pseudomonadota</taxon>
        <taxon>Alphaproteobacteria</taxon>
        <taxon>Hyphomicrobiales</taxon>
        <taxon>Tepidamorphaceae</taxon>
        <taxon>Tepidamorphus</taxon>
    </lineage>
</organism>
<dbReference type="Gene3D" id="3.40.50.300">
    <property type="entry name" value="P-loop containing nucleotide triphosphate hydrolases"/>
    <property type="match status" value="2"/>
</dbReference>
<dbReference type="PROSITE" id="PS00211">
    <property type="entry name" value="ABC_TRANSPORTER_1"/>
    <property type="match status" value="1"/>
</dbReference>
<feature type="domain" description="ABC transporter" evidence="12">
    <location>
        <begin position="351"/>
        <end position="592"/>
    </location>
</feature>
<dbReference type="PANTHER" id="PTHR43820">
    <property type="entry name" value="HIGH-AFFINITY BRANCHED-CHAIN AMINO ACID TRANSPORT ATP-BINDING PROTEIN LIVF"/>
    <property type="match status" value="1"/>
</dbReference>
<keyword evidence="14" id="KW-1185">Reference proteome</keyword>
<gene>
    <name evidence="13" type="ORF">EDC22_11417</name>
</gene>
<evidence type="ECO:0000256" key="3">
    <source>
        <dbReference type="ARBA" id="ARBA00022448"/>
    </source>
</evidence>
<keyword evidence="6" id="KW-0547">Nucleotide-binding</keyword>
<dbReference type="GO" id="GO:0005524">
    <property type="term" value="F:ATP binding"/>
    <property type="evidence" value="ECO:0007669"/>
    <property type="project" value="UniProtKB-KW"/>
</dbReference>
<evidence type="ECO:0000256" key="11">
    <source>
        <dbReference type="SAM" id="Phobius"/>
    </source>
</evidence>
<dbReference type="Pfam" id="PF00005">
    <property type="entry name" value="ABC_tran"/>
    <property type="match status" value="2"/>
</dbReference>
<dbReference type="CDD" id="cd03224">
    <property type="entry name" value="ABC_TM1139_LivF_branched"/>
    <property type="match status" value="1"/>
</dbReference>
<dbReference type="InterPro" id="IPR032823">
    <property type="entry name" value="BCA_ABC_TP_C"/>
</dbReference>
<feature type="transmembrane region" description="Helical" evidence="11">
    <location>
        <begin position="163"/>
        <end position="191"/>
    </location>
</feature>
<dbReference type="Proteomes" id="UP000295678">
    <property type="component" value="Unassembled WGS sequence"/>
</dbReference>
<dbReference type="GO" id="GO:0016887">
    <property type="term" value="F:ATP hydrolysis activity"/>
    <property type="evidence" value="ECO:0007669"/>
    <property type="project" value="InterPro"/>
</dbReference>
<dbReference type="InterPro" id="IPR003439">
    <property type="entry name" value="ABC_transporter-like_ATP-bd"/>
</dbReference>
<dbReference type="InterPro" id="IPR017871">
    <property type="entry name" value="ABC_transporter-like_CS"/>
</dbReference>
<dbReference type="GO" id="GO:0015807">
    <property type="term" value="P:L-amino acid transport"/>
    <property type="evidence" value="ECO:0007669"/>
    <property type="project" value="TreeGrafter"/>
</dbReference>
<dbReference type="InterPro" id="IPR052156">
    <property type="entry name" value="BCAA_Transport_ATP-bd_LivF"/>
</dbReference>
<dbReference type="RefSeq" id="WP_132807736.1">
    <property type="nucleotide sequence ID" value="NZ_SMAK01000014.1"/>
</dbReference>
<dbReference type="SUPFAM" id="SSF52540">
    <property type="entry name" value="P-loop containing nucleoside triphosphate hydrolases"/>
    <property type="match status" value="2"/>
</dbReference>
<feature type="transmembrane region" description="Helical" evidence="11">
    <location>
        <begin position="287"/>
        <end position="310"/>
    </location>
</feature>
<evidence type="ECO:0000256" key="10">
    <source>
        <dbReference type="ARBA" id="ARBA00023136"/>
    </source>
</evidence>
<dbReference type="InterPro" id="IPR001851">
    <property type="entry name" value="ABC_transp_permease"/>
</dbReference>
<evidence type="ECO:0000256" key="1">
    <source>
        <dbReference type="ARBA" id="ARBA00004651"/>
    </source>
</evidence>
<comment type="subcellular location">
    <subcellularLocation>
        <location evidence="1">Cell membrane</location>
        <topology evidence="1">Multi-pass membrane protein</topology>
    </subcellularLocation>
</comment>
<dbReference type="GO" id="GO:0005886">
    <property type="term" value="C:plasma membrane"/>
    <property type="evidence" value="ECO:0007669"/>
    <property type="project" value="UniProtKB-SubCell"/>
</dbReference>
<dbReference type="SMART" id="SM00382">
    <property type="entry name" value="AAA"/>
    <property type="match status" value="2"/>
</dbReference>
<dbReference type="GO" id="GO:0015658">
    <property type="term" value="F:branched-chain amino acid transmembrane transporter activity"/>
    <property type="evidence" value="ECO:0007669"/>
    <property type="project" value="InterPro"/>
</dbReference>
<proteinExistence type="inferred from homology"/>
<sequence length="845" mass="92163">MKSRLLAKYQPLVIAAVGLAVLPFVVPWFGLTVSTATVIVVLTIAALGLNMMMGYAGLVSFGHAAWFGIGGYAAALAQRHVLPDQIVLPILCGMAFVALLSAIVGAVMLRRRGVYFALMTLALCALTYTISFRWTAVTGGEDGLGGLRRGSIGPFSLDVQMNYYIFVALVGLAALYLLVRVVHSPFGHVLVAIRENQARATFQGYPVQRYKLAVFVLSATVTALAGALSGFQHYIVSAEATSIEFSGELLAMVVIGGMHHHILGPAVGVMFYILFRELFSIWTQDWLFWFGLIFVAFVMYLPGGIVGIGARIRDRLRPPPEEDAAMSRRRIYQGLPVPEFLRPQRREGAVLEVDDVAKRFGGIQAVNGARLAVESGQIHALIGPNGAGKTTLFNLISGAYAPDRGTVRLHGRPIHGLSPDAICQQGLARSFQITNLFEGLSILENLRLSAQARHPGRFNFWRDVDSYTQVNADTAELIRFLGLEGIEDIKGRDLSYGGQRLVDLGIALASRPQVLLLDEPLAGLAAAERERVFDLVRTVSSNIPVLLVEHDIDRVLALSHRVTVMNQGEVLVSGSPEEIRNDRRVQEIYTGKGAHALAGRPPCLVSGNEVVLSAQKLNTFYGKSHILNDATLEVRKGEIVALLGRNGAGKSTLLKSLAGLVPPKSGSIIFEGREIVGLPAHEVARLGIGYVPQNRGLFAGMTVAENLELGRLARTTESRGGVVWSEERILEMFPRLRERLHTHADYLSGGEQQMLSIARALSGNVRLLLLDEPFEGLAPAVIDELFDVLDRLRADLPIIVVEHNLDLVLALADRVFALERGEVFHQGPAHALLTDLEYRKQILWL</sequence>
<keyword evidence="3" id="KW-0813">Transport</keyword>
<dbReference type="EMBL" id="SMAK01000014">
    <property type="protein sequence ID" value="TCT04923.1"/>
    <property type="molecule type" value="Genomic_DNA"/>
</dbReference>
<evidence type="ECO:0000256" key="5">
    <source>
        <dbReference type="ARBA" id="ARBA00022692"/>
    </source>
</evidence>
<accession>A0A4R3LWH2</accession>
<feature type="domain" description="ABC transporter" evidence="12">
    <location>
        <begin position="612"/>
        <end position="845"/>
    </location>
</feature>
<keyword evidence="5 11" id="KW-0812">Transmembrane</keyword>
<name>A0A4R3LWH2_9HYPH</name>
<dbReference type="InterPro" id="IPR027417">
    <property type="entry name" value="P-loop_NTPase"/>
</dbReference>
<comment type="caution">
    <text evidence="13">The sequence shown here is derived from an EMBL/GenBank/DDBJ whole genome shotgun (WGS) entry which is preliminary data.</text>
</comment>
<dbReference type="InterPro" id="IPR043428">
    <property type="entry name" value="LivM-like"/>
</dbReference>
<comment type="similarity">
    <text evidence="2">Belongs to the ABC transporter superfamily.</text>
</comment>
<evidence type="ECO:0000256" key="8">
    <source>
        <dbReference type="ARBA" id="ARBA00022970"/>
    </source>
</evidence>
<keyword evidence="4" id="KW-1003">Cell membrane</keyword>
<evidence type="ECO:0000256" key="2">
    <source>
        <dbReference type="ARBA" id="ARBA00005417"/>
    </source>
</evidence>
<feature type="transmembrane region" description="Helical" evidence="11">
    <location>
        <begin position="87"/>
        <end position="107"/>
    </location>
</feature>
<dbReference type="CDD" id="cd03219">
    <property type="entry name" value="ABC_Mj1267_LivG_branched"/>
    <property type="match status" value="1"/>
</dbReference>
<evidence type="ECO:0000256" key="7">
    <source>
        <dbReference type="ARBA" id="ARBA00022840"/>
    </source>
</evidence>
<keyword evidence="9 11" id="KW-1133">Transmembrane helix</keyword>
<evidence type="ECO:0000313" key="13">
    <source>
        <dbReference type="EMBL" id="TCT04923.1"/>
    </source>
</evidence>